<evidence type="ECO:0000313" key="1">
    <source>
        <dbReference type="EMBL" id="SDH49887.1"/>
    </source>
</evidence>
<keyword evidence="2" id="KW-1185">Reference proteome</keyword>
<evidence type="ECO:0000313" key="2">
    <source>
        <dbReference type="Proteomes" id="UP000199636"/>
    </source>
</evidence>
<organism evidence="1 2">
    <name type="scientific">Pseudomonas panipatensis</name>
    <dbReference type="NCBI Taxonomy" id="428992"/>
    <lineage>
        <taxon>Bacteria</taxon>
        <taxon>Pseudomonadati</taxon>
        <taxon>Pseudomonadota</taxon>
        <taxon>Gammaproteobacteria</taxon>
        <taxon>Pseudomonadales</taxon>
        <taxon>Pseudomonadaceae</taxon>
        <taxon>Pseudomonas</taxon>
    </lineage>
</organism>
<dbReference type="Proteomes" id="UP000199636">
    <property type="component" value="Unassembled WGS sequence"/>
</dbReference>
<dbReference type="AlphaFoldDB" id="A0A1G8CWG3"/>
<gene>
    <name evidence="1" type="ORF">SAMN05216272_101809</name>
</gene>
<sequence length="76" mass="8594">MTKQFDPQASYDVEFQQMKVAELVKGVFYEIPPKFEEKNGRVIDGLYMIGDQVIGRIDGLAIIRADGSRFDLVPKA</sequence>
<dbReference type="EMBL" id="FNDS01000001">
    <property type="protein sequence ID" value="SDH49887.1"/>
    <property type="molecule type" value="Genomic_DNA"/>
</dbReference>
<proteinExistence type="predicted"/>
<protein>
    <submittedName>
        <fullName evidence="1">Uncharacterized protein</fullName>
    </submittedName>
</protein>
<reference evidence="2" key="1">
    <citation type="submission" date="2016-10" db="EMBL/GenBank/DDBJ databases">
        <authorList>
            <person name="Varghese N."/>
            <person name="Submissions S."/>
        </authorList>
    </citation>
    <scope>NUCLEOTIDE SEQUENCE [LARGE SCALE GENOMIC DNA]</scope>
    <source>
        <strain evidence="2">CCM 7469</strain>
    </source>
</reference>
<name>A0A1G8CWG3_9PSED</name>
<accession>A0A1G8CWG3</accession>
<dbReference type="RefSeq" id="WP_090261069.1">
    <property type="nucleotide sequence ID" value="NZ_FNDS01000001.1"/>
</dbReference>